<name>A0AAE3QZM5_9BACT</name>
<keyword evidence="1" id="KW-0732">Signal</keyword>
<evidence type="ECO:0000313" key="2">
    <source>
        <dbReference type="EMBL" id="MDJ1486055.1"/>
    </source>
</evidence>
<comment type="caution">
    <text evidence="2">The sequence shown here is derived from an EMBL/GenBank/DDBJ whole genome shotgun (WGS) entry which is preliminary data.</text>
</comment>
<sequence length="252" mass="28580">MKSKSWFLGIYLSLVSLCSYAQTSGAKQIPASETKNNTDIQAEQLLDKALEPLSESPAGMAIYFKKVALGIPDPKQIHAIAQAEAYEGGYFITSENRFEYKLADLKGLSDGKIAVVIDEFHKMMVIDSIRDKSPLDGSPLDFASLEEEHIGKKALTYMGEEAIQGKKYHKIQLEFKKKEDMLVYYWIETASGKLTFIAEKQSDVYNVFWIDKVTPTPKNQKFEVFLPKHELTSFYGFQVQDLRFTNAYRAAN</sequence>
<reference evidence="2" key="1">
    <citation type="submission" date="2023-05" db="EMBL/GenBank/DDBJ databases">
        <authorList>
            <person name="Zhang X."/>
        </authorList>
    </citation>
    <scope>NUCLEOTIDE SEQUENCE</scope>
    <source>
        <strain evidence="2">YF14B1</strain>
    </source>
</reference>
<gene>
    <name evidence="2" type="ORF">QNI16_36575</name>
</gene>
<proteinExistence type="predicted"/>
<accession>A0AAE3QZM5</accession>
<organism evidence="2 3">
    <name type="scientific">Xanthocytophaga flava</name>
    <dbReference type="NCBI Taxonomy" id="3048013"/>
    <lineage>
        <taxon>Bacteria</taxon>
        <taxon>Pseudomonadati</taxon>
        <taxon>Bacteroidota</taxon>
        <taxon>Cytophagia</taxon>
        <taxon>Cytophagales</taxon>
        <taxon>Rhodocytophagaceae</taxon>
        <taxon>Xanthocytophaga</taxon>
    </lineage>
</organism>
<dbReference type="Proteomes" id="UP001241110">
    <property type="component" value="Unassembled WGS sequence"/>
</dbReference>
<evidence type="ECO:0000313" key="3">
    <source>
        <dbReference type="Proteomes" id="UP001241110"/>
    </source>
</evidence>
<dbReference type="Gene3D" id="2.50.20.10">
    <property type="entry name" value="Lipoprotein localisation LolA/LolB/LppX"/>
    <property type="match status" value="1"/>
</dbReference>
<feature type="signal peptide" evidence="1">
    <location>
        <begin position="1"/>
        <end position="21"/>
    </location>
</feature>
<dbReference type="EMBL" id="JASJOS010000026">
    <property type="protein sequence ID" value="MDJ1486055.1"/>
    <property type="molecule type" value="Genomic_DNA"/>
</dbReference>
<dbReference type="RefSeq" id="WP_313989391.1">
    <property type="nucleotide sequence ID" value="NZ_JASJOS010000026.1"/>
</dbReference>
<dbReference type="AlphaFoldDB" id="A0AAE3QZM5"/>
<evidence type="ECO:0000256" key="1">
    <source>
        <dbReference type="SAM" id="SignalP"/>
    </source>
</evidence>
<protein>
    <submittedName>
        <fullName evidence="2">Uncharacterized protein</fullName>
    </submittedName>
</protein>
<feature type="chain" id="PRO_5042296083" evidence="1">
    <location>
        <begin position="22"/>
        <end position="252"/>
    </location>
</feature>